<organism evidence="1 2">
    <name type="scientific">[Collinsella] massiliensis</name>
    <dbReference type="NCBI Taxonomy" id="1232426"/>
    <lineage>
        <taxon>Bacteria</taxon>
        <taxon>Bacillati</taxon>
        <taxon>Actinomycetota</taxon>
        <taxon>Coriobacteriia</taxon>
        <taxon>Coriobacteriales</taxon>
        <taxon>Coriobacteriaceae</taxon>
        <taxon>Enorma</taxon>
    </lineage>
</organism>
<sequence length="150" mass="15544">MRVAVSACLLGERCKYNGGSNLDVALVEGLRAQGCTVIPVCPEVAGGLPVPRPRCEILDDRVVDEFGASVDAAFRSGAAAELARIETAGGIDAAVLQPRSPSCGVGLVYDGTFTGKLVPGDGVFAALIKERGVSVYAPDEVDARLLGERR</sequence>
<dbReference type="OrthoDB" id="1523230at2"/>
<dbReference type="PANTHER" id="PTHR30087">
    <property type="entry name" value="INNER MEMBRANE PROTEIN"/>
    <property type="match status" value="1"/>
</dbReference>
<reference evidence="2" key="1">
    <citation type="submission" date="2017-04" db="EMBL/GenBank/DDBJ databases">
        <title>Function of individual gut microbiota members based on whole genome sequencing of pure cultures obtained from chicken caecum.</title>
        <authorList>
            <person name="Medvecky M."/>
            <person name="Cejkova D."/>
            <person name="Polansky O."/>
            <person name="Karasova D."/>
            <person name="Kubasova T."/>
            <person name="Cizek A."/>
            <person name="Rychlik I."/>
        </authorList>
    </citation>
    <scope>NUCLEOTIDE SEQUENCE [LARGE SCALE GENOMIC DNA]</scope>
    <source>
        <strain evidence="2">An5</strain>
    </source>
</reference>
<protein>
    <submittedName>
        <fullName evidence="1">Uncharacterized protein</fullName>
    </submittedName>
</protein>
<dbReference type="PANTHER" id="PTHR30087:SF1">
    <property type="entry name" value="HYPOTHETICAL CYTOSOLIC PROTEIN"/>
    <property type="match status" value="1"/>
</dbReference>
<dbReference type="InterPro" id="IPR007553">
    <property type="entry name" value="2-thiour_desulf"/>
</dbReference>
<proteinExistence type="predicted"/>
<keyword evidence="2" id="KW-1185">Reference proteome</keyword>
<dbReference type="Pfam" id="PF04463">
    <property type="entry name" value="2-thiour_desulf"/>
    <property type="match status" value="1"/>
</dbReference>
<evidence type="ECO:0000313" key="2">
    <source>
        <dbReference type="Proteomes" id="UP000195781"/>
    </source>
</evidence>
<gene>
    <name evidence="1" type="ORF">B5G02_04210</name>
</gene>
<name>A0A1Y3XU26_9ACTN</name>
<evidence type="ECO:0000313" key="1">
    <source>
        <dbReference type="EMBL" id="OUN88972.1"/>
    </source>
</evidence>
<dbReference type="AlphaFoldDB" id="A0A1Y3XU26"/>
<dbReference type="RefSeq" id="WP_094335315.1">
    <property type="nucleotide sequence ID" value="NZ_NFIE01000007.1"/>
</dbReference>
<comment type="caution">
    <text evidence="1">The sequence shown here is derived from an EMBL/GenBank/DDBJ whole genome shotgun (WGS) entry which is preliminary data.</text>
</comment>
<dbReference type="EMBL" id="NFIE01000007">
    <property type="protein sequence ID" value="OUN88972.1"/>
    <property type="molecule type" value="Genomic_DNA"/>
</dbReference>
<dbReference type="Proteomes" id="UP000195781">
    <property type="component" value="Unassembled WGS sequence"/>
</dbReference>
<accession>A0A1Y3XU26</accession>